<keyword evidence="2" id="KW-1185">Reference proteome</keyword>
<evidence type="ECO:0000313" key="1">
    <source>
        <dbReference type="EMBL" id="GHA74475.1"/>
    </source>
</evidence>
<dbReference type="EMBL" id="BMZG01000007">
    <property type="protein sequence ID" value="GHA74475.1"/>
    <property type="molecule type" value="Genomic_DNA"/>
</dbReference>
<protein>
    <submittedName>
        <fullName evidence="1">Uncharacterized protein</fullName>
    </submittedName>
</protein>
<reference evidence="1" key="1">
    <citation type="journal article" date="2014" name="Int. J. Syst. Evol. Microbiol.">
        <title>Complete genome sequence of Corynebacterium casei LMG S-19264T (=DSM 44701T), isolated from a smear-ripened cheese.</title>
        <authorList>
            <consortium name="US DOE Joint Genome Institute (JGI-PGF)"/>
            <person name="Walter F."/>
            <person name="Albersmeier A."/>
            <person name="Kalinowski J."/>
            <person name="Ruckert C."/>
        </authorList>
    </citation>
    <scope>NUCLEOTIDE SEQUENCE</scope>
    <source>
        <strain evidence="1">KCTC 32501</strain>
    </source>
</reference>
<sequence>MLNTVLSLTNLSLLQDIEKQTIETYEVTEITSTALKIKSADKELQPTEQTQTTCTRIK</sequence>
<organism evidence="1 2">
    <name type="scientific">Formosimonas limnophila</name>
    <dbReference type="NCBI Taxonomy" id="1384487"/>
    <lineage>
        <taxon>Bacteria</taxon>
        <taxon>Pseudomonadati</taxon>
        <taxon>Pseudomonadota</taxon>
        <taxon>Betaproteobacteria</taxon>
        <taxon>Burkholderiales</taxon>
        <taxon>Burkholderiaceae</taxon>
        <taxon>Formosimonas</taxon>
    </lineage>
</organism>
<dbReference type="Proteomes" id="UP000614287">
    <property type="component" value="Unassembled WGS sequence"/>
</dbReference>
<evidence type="ECO:0000313" key="2">
    <source>
        <dbReference type="Proteomes" id="UP000614287"/>
    </source>
</evidence>
<reference evidence="1" key="2">
    <citation type="submission" date="2020-09" db="EMBL/GenBank/DDBJ databases">
        <authorList>
            <person name="Sun Q."/>
            <person name="Kim S."/>
        </authorList>
    </citation>
    <scope>NUCLEOTIDE SEQUENCE</scope>
    <source>
        <strain evidence="1">KCTC 32501</strain>
    </source>
</reference>
<dbReference type="AlphaFoldDB" id="A0A8J3CNE8"/>
<comment type="caution">
    <text evidence="1">The sequence shown here is derived from an EMBL/GenBank/DDBJ whole genome shotgun (WGS) entry which is preliminary data.</text>
</comment>
<dbReference type="RefSeq" id="WP_189493271.1">
    <property type="nucleotide sequence ID" value="NZ_BMZG01000007.1"/>
</dbReference>
<proteinExistence type="predicted"/>
<gene>
    <name evidence="1" type="ORF">GCM10009007_14360</name>
</gene>
<accession>A0A8J3CNE8</accession>
<name>A0A8J3CNE8_9BURK</name>